<evidence type="ECO:0000259" key="13">
    <source>
        <dbReference type="PROSITE" id="PS50885"/>
    </source>
</evidence>
<evidence type="ECO:0000256" key="1">
    <source>
        <dbReference type="ARBA" id="ARBA00004651"/>
    </source>
</evidence>
<dbReference type="CDD" id="cd11386">
    <property type="entry name" value="MCP_signal"/>
    <property type="match status" value="1"/>
</dbReference>
<comment type="similarity">
    <text evidence="9">Belongs to the methyl-accepting chemotaxis (MCP) protein family.</text>
</comment>
<keyword evidence="15" id="KW-1185">Reference proteome</keyword>
<reference evidence="14 15" key="1">
    <citation type="submission" date="2017-10" db="EMBL/GenBank/DDBJ databases">
        <authorList>
            <person name="Banno H."/>
            <person name="Chua N.-H."/>
        </authorList>
    </citation>
    <scope>NUCLEOTIDE SEQUENCE [LARGE SCALE GENOMIC DNA]</scope>
    <source>
        <strain evidence="14">Vibrio tapetis CECT4600</strain>
    </source>
</reference>
<keyword evidence="2" id="KW-1003">Cell membrane</keyword>
<name>A0A2N8ZLH2_9VIBR</name>
<dbReference type="RefSeq" id="WP_102524920.1">
    <property type="nucleotide sequence ID" value="NZ_LT960612.1"/>
</dbReference>
<evidence type="ECO:0000256" key="11">
    <source>
        <dbReference type="SAM" id="Phobius"/>
    </source>
</evidence>
<dbReference type="AlphaFoldDB" id="A0A2N8ZLH2"/>
<evidence type="ECO:0000256" key="6">
    <source>
        <dbReference type="ARBA" id="ARBA00022989"/>
    </source>
</evidence>
<proteinExistence type="inferred from homology"/>
<feature type="domain" description="Methyl-accepting transducer" evidence="12">
    <location>
        <begin position="181"/>
        <end position="417"/>
    </location>
</feature>
<comment type="subcellular location">
    <subcellularLocation>
        <location evidence="1">Cell membrane</location>
        <topology evidence="1">Multi-pass membrane protein</topology>
    </subcellularLocation>
</comment>
<evidence type="ECO:0000256" key="10">
    <source>
        <dbReference type="PROSITE-ProRule" id="PRU00284"/>
    </source>
</evidence>
<evidence type="ECO:0000259" key="12">
    <source>
        <dbReference type="PROSITE" id="PS50111"/>
    </source>
</evidence>
<dbReference type="PROSITE" id="PS50885">
    <property type="entry name" value="HAMP"/>
    <property type="match status" value="1"/>
</dbReference>
<protein>
    <submittedName>
        <fullName evidence="14">Methyl-accepting chemotaxis protein</fullName>
    </submittedName>
</protein>
<dbReference type="GO" id="GO:0005886">
    <property type="term" value="C:plasma membrane"/>
    <property type="evidence" value="ECO:0007669"/>
    <property type="project" value="UniProtKB-SubCell"/>
</dbReference>
<dbReference type="KEGG" id="vta:B1134"/>
<dbReference type="OrthoDB" id="8724845at2"/>
<feature type="transmembrane region" description="Helical" evidence="11">
    <location>
        <begin position="102"/>
        <end position="122"/>
    </location>
</feature>
<evidence type="ECO:0000256" key="8">
    <source>
        <dbReference type="ARBA" id="ARBA00023224"/>
    </source>
</evidence>
<keyword evidence="3" id="KW-0488">Methylation</keyword>
<evidence type="ECO:0000256" key="9">
    <source>
        <dbReference type="ARBA" id="ARBA00029447"/>
    </source>
</evidence>
<evidence type="ECO:0000256" key="2">
    <source>
        <dbReference type="ARBA" id="ARBA00022475"/>
    </source>
</evidence>
<dbReference type="InterPro" id="IPR004089">
    <property type="entry name" value="MCPsignal_dom"/>
</dbReference>
<evidence type="ECO:0000313" key="15">
    <source>
        <dbReference type="Proteomes" id="UP000235828"/>
    </source>
</evidence>
<dbReference type="GO" id="GO:0007165">
    <property type="term" value="P:signal transduction"/>
    <property type="evidence" value="ECO:0007669"/>
    <property type="project" value="UniProtKB-KW"/>
</dbReference>
<dbReference type="InterPro" id="IPR003660">
    <property type="entry name" value="HAMP_dom"/>
</dbReference>
<dbReference type="FunFam" id="1.10.287.950:FF:000001">
    <property type="entry name" value="Methyl-accepting chemotaxis sensory transducer"/>
    <property type="match status" value="1"/>
</dbReference>
<keyword evidence="5 11" id="KW-0812">Transmembrane</keyword>
<feature type="domain" description="HAMP" evidence="13">
    <location>
        <begin position="129"/>
        <end position="176"/>
    </location>
</feature>
<organism evidence="14 15">
    <name type="scientific">Vibrio tapetis subsp. tapetis</name>
    <dbReference type="NCBI Taxonomy" id="1671868"/>
    <lineage>
        <taxon>Bacteria</taxon>
        <taxon>Pseudomonadati</taxon>
        <taxon>Pseudomonadota</taxon>
        <taxon>Gammaproteobacteria</taxon>
        <taxon>Vibrionales</taxon>
        <taxon>Vibrionaceae</taxon>
        <taxon>Vibrio</taxon>
    </lineage>
</organism>
<evidence type="ECO:0000256" key="4">
    <source>
        <dbReference type="ARBA" id="ARBA00022500"/>
    </source>
</evidence>
<keyword evidence="7 11" id="KW-0472">Membrane</keyword>
<dbReference type="GO" id="GO:0006935">
    <property type="term" value="P:chemotaxis"/>
    <property type="evidence" value="ECO:0007669"/>
    <property type="project" value="UniProtKB-KW"/>
</dbReference>
<dbReference type="PANTHER" id="PTHR32089:SF39">
    <property type="entry name" value="METHYL-ACCEPTING CHEMOTAXIS PROTEIN HLYB"/>
    <property type="match status" value="1"/>
</dbReference>
<evidence type="ECO:0000256" key="7">
    <source>
        <dbReference type="ARBA" id="ARBA00023136"/>
    </source>
</evidence>
<evidence type="ECO:0000313" key="14">
    <source>
        <dbReference type="EMBL" id="SON52745.1"/>
    </source>
</evidence>
<evidence type="ECO:0000256" key="3">
    <source>
        <dbReference type="ARBA" id="ARBA00022481"/>
    </source>
</evidence>
<keyword evidence="6 11" id="KW-1133">Transmembrane helix</keyword>
<dbReference type="SMART" id="SM00283">
    <property type="entry name" value="MA"/>
    <property type="match status" value="1"/>
</dbReference>
<gene>
    <name evidence="14" type="ORF">VTAP4600_B1134</name>
</gene>
<dbReference type="SUPFAM" id="SSF58104">
    <property type="entry name" value="Methyl-accepting chemotaxis protein (MCP) signaling domain"/>
    <property type="match status" value="1"/>
</dbReference>
<dbReference type="PROSITE" id="PS50111">
    <property type="entry name" value="CHEMOTAXIS_TRANSDUC_2"/>
    <property type="match status" value="1"/>
</dbReference>
<evidence type="ECO:0000256" key="5">
    <source>
        <dbReference type="ARBA" id="ARBA00022692"/>
    </source>
</evidence>
<sequence length="455" mass="49340">MSVYQRLITSSTPEKELALDHFHHGLLKGEFKPETLEGFVFKEFTDAGEQVIKQMHLVGLKHNQGLMGDVRSASHQIEEQFSAASDALQSGVASYESRLSTIQWSVTGAIILVISLVLFQIVTSINSMMNKLLTTIQTISKTNNIAMRTDVTGKSELAELGRYFNDLLASIEELVSGSQLKSKALFSSTESMHGQLQGVIEQFDVQGEHTTTMATAVQEMVSTIAEISESTAIAAEGVQQAANHASSGREVVSNTVDNINDLSNTLANSQVSIGSLNQHVSQIGGAVEMIQGIAEQTNLLALNAAIEAARAGEQGRGFAVVADEVRALASRTHESTQEITTVVNAIQNQMSTVVDDIETCNRQGEETKAFSQTLDQNFSQIITDMDNIQSNSERIASAIEEQGIVMNQVAESITELQMISDDNMVSAKQCFEEVDSVQVQAQDMEQAVAQFKTNV</sequence>
<dbReference type="Gene3D" id="1.10.287.950">
    <property type="entry name" value="Methyl-accepting chemotaxis protein"/>
    <property type="match status" value="1"/>
</dbReference>
<dbReference type="PANTHER" id="PTHR32089">
    <property type="entry name" value="METHYL-ACCEPTING CHEMOTAXIS PROTEIN MCPB"/>
    <property type="match status" value="1"/>
</dbReference>
<dbReference type="EMBL" id="LT960612">
    <property type="protein sequence ID" value="SON52745.1"/>
    <property type="molecule type" value="Genomic_DNA"/>
</dbReference>
<dbReference type="Pfam" id="PF00015">
    <property type="entry name" value="MCPsignal"/>
    <property type="match status" value="1"/>
</dbReference>
<accession>A0A2N8ZLH2</accession>
<keyword evidence="4" id="KW-0145">Chemotaxis</keyword>
<dbReference type="Proteomes" id="UP000235828">
    <property type="component" value="Chromosome B"/>
</dbReference>
<keyword evidence="8 10" id="KW-0807">Transducer</keyword>